<protein>
    <recommendedName>
        <fullName evidence="1">HTH cro/C1-type domain-containing protein</fullName>
    </recommendedName>
</protein>
<name>A0A0M2RFD4_9PROT</name>
<dbReference type="Pfam" id="PF01381">
    <property type="entry name" value="HTH_3"/>
    <property type="match status" value="1"/>
</dbReference>
<accession>A0A0M2RFD4</accession>
<dbReference type="SMART" id="SM00530">
    <property type="entry name" value="HTH_XRE"/>
    <property type="match status" value="1"/>
</dbReference>
<dbReference type="RefSeq" id="WP_046501852.1">
    <property type="nucleotide sequence ID" value="NZ_LANI01000001.1"/>
</dbReference>
<comment type="caution">
    <text evidence="2">The sequence shown here is derived from an EMBL/GenBank/DDBJ whole genome shotgun (WGS) entry which is preliminary data.</text>
</comment>
<reference evidence="2 3" key="1">
    <citation type="submission" date="2015-03" db="EMBL/GenBank/DDBJ databases">
        <title>Genome sequence of Kiloniella sp. P1-1, isolated from the gut microflora of Pacific white shrimp, Penaeus vannamei.</title>
        <authorList>
            <person name="Shao Z."/>
            <person name="Wang L."/>
            <person name="Li X."/>
        </authorList>
    </citation>
    <scope>NUCLEOTIDE SEQUENCE [LARGE SCALE GENOMIC DNA]</scope>
    <source>
        <strain evidence="2 3">P1-1</strain>
    </source>
</reference>
<dbReference type="Gene3D" id="1.10.260.40">
    <property type="entry name" value="lambda repressor-like DNA-binding domains"/>
    <property type="match status" value="1"/>
</dbReference>
<dbReference type="STRING" id="1549748.WH95_01195"/>
<dbReference type="CDD" id="cd00093">
    <property type="entry name" value="HTH_XRE"/>
    <property type="match status" value="1"/>
</dbReference>
<keyword evidence="3" id="KW-1185">Reference proteome</keyword>
<proteinExistence type="predicted"/>
<dbReference type="AlphaFoldDB" id="A0A0M2RFD4"/>
<dbReference type="Proteomes" id="UP000034491">
    <property type="component" value="Unassembled WGS sequence"/>
</dbReference>
<evidence type="ECO:0000259" key="1">
    <source>
        <dbReference type="PROSITE" id="PS50943"/>
    </source>
</evidence>
<dbReference type="InterPro" id="IPR010982">
    <property type="entry name" value="Lambda_DNA-bd_dom_sf"/>
</dbReference>
<dbReference type="EMBL" id="LANI01000001">
    <property type="protein sequence ID" value="KKJ78725.1"/>
    <property type="molecule type" value="Genomic_DNA"/>
</dbReference>
<dbReference type="PROSITE" id="PS50943">
    <property type="entry name" value="HTH_CROC1"/>
    <property type="match status" value="1"/>
</dbReference>
<evidence type="ECO:0000313" key="3">
    <source>
        <dbReference type="Proteomes" id="UP000034491"/>
    </source>
</evidence>
<organism evidence="2 3">
    <name type="scientific">Kiloniella litopenaei</name>
    <dbReference type="NCBI Taxonomy" id="1549748"/>
    <lineage>
        <taxon>Bacteria</taxon>
        <taxon>Pseudomonadati</taxon>
        <taxon>Pseudomonadota</taxon>
        <taxon>Alphaproteobacteria</taxon>
        <taxon>Rhodospirillales</taxon>
        <taxon>Kiloniellaceae</taxon>
        <taxon>Kiloniella</taxon>
    </lineage>
</organism>
<gene>
    <name evidence="2" type="ORF">WH95_01195</name>
</gene>
<evidence type="ECO:0000313" key="2">
    <source>
        <dbReference type="EMBL" id="KKJ78725.1"/>
    </source>
</evidence>
<dbReference type="GO" id="GO:0003677">
    <property type="term" value="F:DNA binding"/>
    <property type="evidence" value="ECO:0007669"/>
    <property type="project" value="InterPro"/>
</dbReference>
<feature type="domain" description="HTH cro/C1-type" evidence="1">
    <location>
        <begin position="21"/>
        <end position="75"/>
    </location>
</feature>
<sequence>MPSTRNIDDIHTRNTTIGVNIRYARLLKNMSESDLAHQVGVNSCYIQKCEAGQIEIPPPLLQDIANILGVTVSSIAHTTKRAPASNKSYLSKALDAVNQLENFIETKQGKLVKVGTPT</sequence>
<dbReference type="SUPFAM" id="SSF47413">
    <property type="entry name" value="lambda repressor-like DNA-binding domains"/>
    <property type="match status" value="1"/>
</dbReference>
<dbReference type="InterPro" id="IPR001387">
    <property type="entry name" value="Cro/C1-type_HTH"/>
</dbReference>
<dbReference type="OrthoDB" id="8480498at2"/>